<name>A0A916UPT9_9BURK</name>
<accession>A0A916UPT9</accession>
<proteinExistence type="predicted"/>
<keyword evidence="4" id="KW-1185">Reference proteome</keyword>
<feature type="chain" id="PRO_5037044036" description="CNP1-like uncharacterized domain-containing protein" evidence="1">
    <location>
        <begin position="24"/>
        <end position="172"/>
    </location>
</feature>
<dbReference type="RefSeq" id="WP_188567066.1">
    <property type="nucleotide sequence ID" value="NZ_BMED01000003.1"/>
</dbReference>
<gene>
    <name evidence="3" type="ORF">GCM10011396_31650</name>
</gene>
<comment type="caution">
    <text evidence="3">The sequence shown here is derived from an EMBL/GenBank/DDBJ whole genome shotgun (WGS) entry which is preliminary data.</text>
</comment>
<reference evidence="3" key="2">
    <citation type="submission" date="2020-09" db="EMBL/GenBank/DDBJ databases">
        <authorList>
            <person name="Sun Q."/>
            <person name="Zhou Y."/>
        </authorList>
    </citation>
    <scope>NUCLEOTIDE SEQUENCE</scope>
    <source>
        <strain evidence="3">CGMCC 1.10998</strain>
    </source>
</reference>
<sequence length="172" mass="19127">MLKKTLYVSALIAASLFSVTASAQQLGDEDEIEKDWKEVAAQLPEAPKTENLVPFYDSGTQSFAIDIKSIIVASDNTIRYTLVSVSRGGARNISYEAIRCESFEKKLYAFGRPDGTWSRSRRNEWTPISSLGANKQHTNLAVDYFCEGTTVAGRAPAIIERIKKNQPVIKNY</sequence>
<reference evidence="3" key="1">
    <citation type="journal article" date="2014" name="Int. J. Syst. Evol. Microbiol.">
        <title>Complete genome sequence of Corynebacterium casei LMG S-19264T (=DSM 44701T), isolated from a smear-ripened cheese.</title>
        <authorList>
            <consortium name="US DOE Joint Genome Institute (JGI-PGF)"/>
            <person name="Walter F."/>
            <person name="Albersmeier A."/>
            <person name="Kalinowski J."/>
            <person name="Ruckert C."/>
        </authorList>
    </citation>
    <scope>NUCLEOTIDE SEQUENCE</scope>
    <source>
        <strain evidence="3">CGMCC 1.10998</strain>
    </source>
</reference>
<evidence type="ECO:0000256" key="1">
    <source>
        <dbReference type="SAM" id="SignalP"/>
    </source>
</evidence>
<dbReference type="AlphaFoldDB" id="A0A916UPT9"/>
<dbReference type="EMBL" id="BMED01000003">
    <property type="protein sequence ID" value="GGC82023.1"/>
    <property type="molecule type" value="Genomic_DNA"/>
</dbReference>
<dbReference type="Proteomes" id="UP000637423">
    <property type="component" value="Unassembled WGS sequence"/>
</dbReference>
<dbReference type="Pfam" id="PF08750">
    <property type="entry name" value="CNP1"/>
    <property type="match status" value="1"/>
</dbReference>
<evidence type="ECO:0000259" key="2">
    <source>
        <dbReference type="Pfam" id="PF08750"/>
    </source>
</evidence>
<feature type="domain" description="CNP1-like uncharacterised" evidence="2">
    <location>
        <begin position="33"/>
        <end position="163"/>
    </location>
</feature>
<evidence type="ECO:0000313" key="4">
    <source>
        <dbReference type="Proteomes" id="UP000637423"/>
    </source>
</evidence>
<protein>
    <recommendedName>
        <fullName evidence="2">CNP1-like uncharacterized domain-containing protein</fullName>
    </recommendedName>
</protein>
<organism evidence="3 4">
    <name type="scientific">Undibacterium terreum</name>
    <dbReference type="NCBI Taxonomy" id="1224302"/>
    <lineage>
        <taxon>Bacteria</taxon>
        <taxon>Pseudomonadati</taxon>
        <taxon>Pseudomonadota</taxon>
        <taxon>Betaproteobacteria</taxon>
        <taxon>Burkholderiales</taxon>
        <taxon>Oxalobacteraceae</taxon>
        <taxon>Undibacterium</taxon>
    </lineage>
</organism>
<keyword evidence="1" id="KW-0732">Signal</keyword>
<evidence type="ECO:0000313" key="3">
    <source>
        <dbReference type="EMBL" id="GGC82023.1"/>
    </source>
</evidence>
<dbReference type="InterPro" id="IPR014861">
    <property type="entry name" value="CNP1-like_dom"/>
</dbReference>
<feature type="signal peptide" evidence="1">
    <location>
        <begin position="1"/>
        <end position="23"/>
    </location>
</feature>